<keyword evidence="10" id="KW-1185">Reference proteome</keyword>
<evidence type="ECO:0000256" key="2">
    <source>
        <dbReference type="ARBA" id="ARBA00008432"/>
    </source>
</evidence>
<sequence length="437" mass="46985">MVPVLPAAYPDCIDTVCEDGMKNDTRALQVLTSSTFSFTVCFAVWMMFAVLGIPVKKMLGLNETQFGLLAAMPVLSGSLVRVPLGIWTDRFGGRIVFFGVMLATVIPVWLIAYATAYWQFLALGLLLGLAGGCFAVGTPYVARWFPQERRGLAMGIFGAGNSGSALTKFVAPAIIAAWGWQALPKVFALAMLATALLFWCFSHTDPAHNVGGTTSFAAQLRVLKDRRVWRYCQYYSVVFGGYVGLALWMTKYYVAQYGFDLGLAALLAACFSLPGGVLRALGGWVSDKYGAYKVTWSVMWVCWVCFFLLSYPPTSMQVQTVNGPLALELSLSPWVFTALLFVAGTAMAIGKASVFKFIGDEFADNIGAVSGVVGLAGGLGGFVLPIMFGALLDLTGVRSSAFMLLYGTVCVSLVWMHFSFRPTPANVTAPLASPLAA</sequence>
<feature type="transmembrane region" description="Helical" evidence="7">
    <location>
        <begin position="186"/>
        <end position="202"/>
    </location>
</feature>
<feature type="transmembrane region" description="Helical" evidence="7">
    <location>
        <begin position="120"/>
        <end position="142"/>
    </location>
</feature>
<dbReference type="Pfam" id="PF07690">
    <property type="entry name" value="MFS_1"/>
    <property type="match status" value="1"/>
</dbReference>
<feature type="domain" description="Major facilitator superfamily (MFS) profile" evidence="8">
    <location>
        <begin position="29"/>
        <end position="424"/>
    </location>
</feature>
<dbReference type="PROSITE" id="PS50850">
    <property type="entry name" value="MFS"/>
    <property type="match status" value="1"/>
</dbReference>
<feature type="transmembrane region" description="Helical" evidence="7">
    <location>
        <begin position="96"/>
        <end position="114"/>
    </location>
</feature>
<reference evidence="10" key="1">
    <citation type="journal article" date="2019" name="Int. J. Syst. Evol. Microbiol.">
        <title>The Global Catalogue of Microorganisms (GCM) 10K type strain sequencing project: providing services to taxonomists for standard genome sequencing and annotation.</title>
        <authorList>
            <consortium name="The Broad Institute Genomics Platform"/>
            <consortium name="The Broad Institute Genome Sequencing Center for Infectious Disease"/>
            <person name="Wu L."/>
            <person name="Ma J."/>
        </authorList>
    </citation>
    <scope>NUCLEOTIDE SEQUENCE [LARGE SCALE GENOMIC DNA]</scope>
    <source>
        <strain evidence="10">CGMCC 1.15931</strain>
    </source>
</reference>
<dbReference type="InterPro" id="IPR036259">
    <property type="entry name" value="MFS_trans_sf"/>
</dbReference>
<comment type="similarity">
    <text evidence="2">Belongs to the major facilitator superfamily. Nitrate/nitrite porter (TC 2.A.1.8) family.</text>
</comment>
<name>A0ABQ1KTB2_9BURK</name>
<evidence type="ECO:0000313" key="9">
    <source>
        <dbReference type="EMBL" id="GGC06429.1"/>
    </source>
</evidence>
<accession>A0ABQ1KTB2</accession>
<feature type="transmembrane region" description="Helical" evidence="7">
    <location>
        <begin position="30"/>
        <end position="53"/>
    </location>
</feature>
<feature type="transmembrane region" description="Helical" evidence="7">
    <location>
        <begin position="331"/>
        <end position="354"/>
    </location>
</feature>
<dbReference type="InterPro" id="IPR011701">
    <property type="entry name" value="MFS"/>
</dbReference>
<gene>
    <name evidence="9" type="ORF">GCM10011572_30210</name>
</gene>
<dbReference type="InterPro" id="IPR020846">
    <property type="entry name" value="MFS_dom"/>
</dbReference>
<comment type="subcellular location">
    <subcellularLocation>
        <location evidence="1">Membrane</location>
        <topology evidence="1">Multi-pass membrane protein</topology>
    </subcellularLocation>
</comment>
<evidence type="ECO:0000256" key="7">
    <source>
        <dbReference type="SAM" id="Phobius"/>
    </source>
</evidence>
<dbReference type="InterPro" id="IPR044772">
    <property type="entry name" value="NO3_transporter"/>
</dbReference>
<feature type="transmembrane region" description="Helical" evidence="7">
    <location>
        <begin position="366"/>
        <end position="388"/>
    </location>
</feature>
<proteinExistence type="inferred from homology"/>
<keyword evidence="3 7" id="KW-0812">Transmembrane</keyword>
<feature type="transmembrane region" description="Helical" evidence="7">
    <location>
        <begin position="261"/>
        <end position="282"/>
    </location>
</feature>
<evidence type="ECO:0000256" key="1">
    <source>
        <dbReference type="ARBA" id="ARBA00004141"/>
    </source>
</evidence>
<feature type="transmembrane region" description="Helical" evidence="7">
    <location>
        <begin position="294"/>
        <end position="311"/>
    </location>
</feature>
<comment type="caution">
    <text evidence="9">The sequence shown here is derived from an EMBL/GenBank/DDBJ whole genome shotgun (WGS) entry which is preliminary data.</text>
</comment>
<evidence type="ECO:0000259" key="8">
    <source>
        <dbReference type="PROSITE" id="PS50850"/>
    </source>
</evidence>
<protein>
    <submittedName>
        <fullName evidence="9">Nitrite extrusion protein</fullName>
    </submittedName>
</protein>
<evidence type="ECO:0000256" key="6">
    <source>
        <dbReference type="ARBA" id="ARBA00023136"/>
    </source>
</evidence>
<dbReference type="Proteomes" id="UP000622638">
    <property type="component" value="Unassembled WGS sequence"/>
</dbReference>
<dbReference type="EMBL" id="BMKG01000012">
    <property type="protein sequence ID" value="GGC06429.1"/>
    <property type="molecule type" value="Genomic_DNA"/>
</dbReference>
<feature type="transmembrane region" description="Helical" evidence="7">
    <location>
        <begin position="400"/>
        <end position="418"/>
    </location>
</feature>
<feature type="transmembrane region" description="Helical" evidence="7">
    <location>
        <begin position="231"/>
        <end position="249"/>
    </location>
</feature>
<feature type="transmembrane region" description="Helical" evidence="7">
    <location>
        <begin position="65"/>
        <end position="84"/>
    </location>
</feature>
<keyword evidence="6 7" id="KW-0472">Membrane</keyword>
<organism evidence="9 10">
    <name type="scientific">Pseudoduganella buxea</name>
    <dbReference type="NCBI Taxonomy" id="1949069"/>
    <lineage>
        <taxon>Bacteria</taxon>
        <taxon>Pseudomonadati</taxon>
        <taxon>Pseudomonadota</taxon>
        <taxon>Betaproteobacteria</taxon>
        <taxon>Burkholderiales</taxon>
        <taxon>Oxalobacteraceae</taxon>
        <taxon>Telluria group</taxon>
        <taxon>Pseudoduganella</taxon>
    </lineage>
</organism>
<dbReference type="Gene3D" id="1.20.1250.20">
    <property type="entry name" value="MFS general substrate transporter like domains"/>
    <property type="match status" value="2"/>
</dbReference>
<evidence type="ECO:0000256" key="4">
    <source>
        <dbReference type="ARBA" id="ARBA00022989"/>
    </source>
</evidence>
<keyword evidence="5" id="KW-0534">Nitrate assimilation</keyword>
<dbReference type="SUPFAM" id="SSF103473">
    <property type="entry name" value="MFS general substrate transporter"/>
    <property type="match status" value="1"/>
</dbReference>
<evidence type="ECO:0000313" key="10">
    <source>
        <dbReference type="Proteomes" id="UP000622638"/>
    </source>
</evidence>
<keyword evidence="4 7" id="KW-1133">Transmembrane helix</keyword>
<evidence type="ECO:0000256" key="5">
    <source>
        <dbReference type="ARBA" id="ARBA00023063"/>
    </source>
</evidence>
<evidence type="ECO:0000256" key="3">
    <source>
        <dbReference type="ARBA" id="ARBA00022692"/>
    </source>
</evidence>
<dbReference type="PANTHER" id="PTHR23515">
    <property type="entry name" value="HIGH-AFFINITY NITRATE TRANSPORTER 2.3"/>
    <property type="match status" value="1"/>
</dbReference>